<feature type="binding site" evidence="5">
    <location>
        <position position="124"/>
    </location>
    <ligand>
        <name>NADPH</name>
        <dbReference type="ChEBI" id="CHEBI:57783"/>
    </ligand>
</feature>
<comment type="caution">
    <text evidence="8">The sequence shown here is derived from an EMBL/GenBank/DDBJ whole genome shotgun (WGS) entry which is preliminary data.</text>
</comment>
<feature type="binding site" evidence="5">
    <location>
        <begin position="7"/>
        <end position="12"/>
    </location>
    <ligand>
        <name>NADP(+)</name>
        <dbReference type="ChEBI" id="CHEBI:58349"/>
    </ligand>
</feature>
<dbReference type="EC" id="1.1.1.3" evidence="2"/>
<keyword evidence="3 8" id="KW-0560">Oxidoreductase</keyword>
<keyword evidence="5" id="KW-0521">NADP</keyword>
<feature type="active site" description="Proton donor" evidence="4">
    <location>
        <position position="223"/>
    </location>
</feature>
<dbReference type="PANTHER" id="PTHR43331:SF1">
    <property type="entry name" value="HOMOSERINE DEHYDROGENASE"/>
    <property type="match status" value="1"/>
</dbReference>
<dbReference type="SUPFAM" id="SSF51735">
    <property type="entry name" value="NAD(P)-binding Rossmann-fold domains"/>
    <property type="match status" value="1"/>
</dbReference>
<evidence type="ECO:0000256" key="4">
    <source>
        <dbReference type="PIRSR" id="PIRSR036497-1"/>
    </source>
</evidence>
<dbReference type="SUPFAM" id="SSF55347">
    <property type="entry name" value="Glyceraldehyde-3-phosphate dehydrogenase-like, C-terminal domain"/>
    <property type="match status" value="1"/>
</dbReference>
<dbReference type="Proteomes" id="UP000534207">
    <property type="component" value="Unassembled WGS sequence"/>
</dbReference>
<organism evidence="8 9">
    <name type="scientific">Marine Group I thaumarchaeote</name>
    <dbReference type="NCBI Taxonomy" id="2511932"/>
    <lineage>
        <taxon>Archaea</taxon>
        <taxon>Nitrososphaerota</taxon>
        <taxon>Marine Group I</taxon>
    </lineage>
</organism>
<reference evidence="8 9" key="1">
    <citation type="journal article" date="2019" name="Environ. Microbiol.">
        <title>Genomics insights into ecotype formation of ammonia-oxidizing archaea in the deep ocean.</title>
        <authorList>
            <person name="Wang Y."/>
            <person name="Huang J.M."/>
            <person name="Cui G.J."/>
            <person name="Nunoura T."/>
            <person name="Takaki Y."/>
            <person name="Li W.L."/>
            <person name="Li J."/>
            <person name="Gao Z.M."/>
            <person name="Takai K."/>
            <person name="Zhang A.Q."/>
            <person name="Stepanauskas R."/>
        </authorList>
    </citation>
    <scope>NUCLEOTIDE SEQUENCE [LARGE SCALE GENOMIC DNA]</scope>
    <source>
        <strain evidence="8 9">G13</strain>
    </source>
</reference>
<dbReference type="EMBL" id="JACASW010000008">
    <property type="protein sequence ID" value="NWK06564.1"/>
    <property type="molecule type" value="Genomic_DNA"/>
</dbReference>
<evidence type="ECO:0000256" key="5">
    <source>
        <dbReference type="PIRSR" id="PIRSR036497-2"/>
    </source>
</evidence>
<dbReference type="GO" id="GO:0050661">
    <property type="term" value="F:NADP binding"/>
    <property type="evidence" value="ECO:0007669"/>
    <property type="project" value="InterPro"/>
</dbReference>
<dbReference type="GO" id="GO:0009088">
    <property type="term" value="P:threonine biosynthetic process"/>
    <property type="evidence" value="ECO:0007669"/>
    <property type="project" value="UniProtKB-UniPathway"/>
</dbReference>
<dbReference type="Pfam" id="PF00742">
    <property type="entry name" value="Homoserine_dh"/>
    <property type="match status" value="1"/>
</dbReference>
<sequence length="336" mass="36323">MRIILCGFGVVGQSFAKLLESRSEDLYARYGLKPRIVGVFDRNGSAVDPSGLDSSKLIDVKKKYGSVNKYSDTENNISGTEIINNLEAEVLIETTESNYKDAEPGMTHIVDAMKRGMHVISVNKGPLALAFPSLMEIAEYNHVLFRFSGTVGGGTPILDFAKNSLRGERIVSFDGILNGTTNYILTNMANGMSFNDALDDAKQKGYVEADESLDLDGLDAAAKLVILANWIMGMKVTMPDIKRTGIRKIDNSDIKRAADKNCAIKLIASCDKELTVAPKEITSIDPLCVSGTLNAISFTSEHSGTQTIIGRGAGGIETASSILRDLIDIRNESTKT</sequence>
<protein>
    <recommendedName>
        <fullName evidence="2">homoserine dehydrogenase</fullName>
        <ecNumber evidence="2">1.1.1.3</ecNumber>
    </recommendedName>
</protein>
<dbReference type="InterPro" id="IPR022697">
    <property type="entry name" value="HDH_short"/>
</dbReference>
<name>A0A7K4NU49_9ARCH</name>
<evidence type="ECO:0000259" key="6">
    <source>
        <dbReference type="Pfam" id="PF00208"/>
    </source>
</evidence>
<dbReference type="PIRSF" id="PIRSF036497">
    <property type="entry name" value="HDH_short"/>
    <property type="match status" value="1"/>
</dbReference>
<accession>A0A7K4NU49</accession>
<gene>
    <name evidence="8" type="ORF">HX827_04425</name>
</gene>
<proteinExistence type="inferred from homology"/>
<feature type="binding site" evidence="5">
    <location>
        <position position="208"/>
    </location>
    <ligand>
        <name>L-homoserine</name>
        <dbReference type="ChEBI" id="CHEBI:57476"/>
    </ligand>
</feature>
<feature type="domain" description="Glutamate/phenylalanine/leucine/valine/L-tryptophan dehydrogenase C-terminal" evidence="6">
    <location>
        <begin position="2"/>
        <end position="92"/>
    </location>
</feature>
<dbReference type="Gene3D" id="3.40.50.720">
    <property type="entry name" value="NAD(P)-binding Rossmann-like Domain"/>
    <property type="match status" value="1"/>
</dbReference>
<dbReference type="Gene3D" id="3.30.360.10">
    <property type="entry name" value="Dihydrodipicolinate Reductase, domain 2"/>
    <property type="match status" value="1"/>
</dbReference>
<feature type="domain" description="Homoserine dehydrogenase catalytic" evidence="7">
    <location>
        <begin position="156"/>
        <end position="327"/>
    </location>
</feature>
<dbReference type="FunFam" id="3.30.360.10:FF:000005">
    <property type="entry name" value="Homoserine dehydrogenase"/>
    <property type="match status" value="1"/>
</dbReference>
<evidence type="ECO:0000256" key="3">
    <source>
        <dbReference type="ARBA" id="ARBA00023002"/>
    </source>
</evidence>
<evidence type="ECO:0000256" key="2">
    <source>
        <dbReference type="ARBA" id="ARBA00013213"/>
    </source>
</evidence>
<evidence type="ECO:0000313" key="9">
    <source>
        <dbReference type="Proteomes" id="UP000534207"/>
    </source>
</evidence>
<dbReference type="Pfam" id="PF00208">
    <property type="entry name" value="ELFV_dehydrog"/>
    <property type="match status" value="1"/>
</dbReference>
<evidence type="ECO:0000256" key="1">
    <source>
        <dbReference type="ARBA" id="ARBA00006753"/>
    </source>
</evidence>
<evidence type="ECO:0000313" key="8">
    <source>
        <dbReference type="EMBL" id="NWK06564.1"/>
    </source>
</evidence>
<dbReference type="NCBIfam" id="NF004912">
    <property type="entry name" value="PRK06270.1"/>
    <property type="match status" value="1"/>
</dbReference>
<dbReference type="InterPro" id="IPR036291">
    <property type="entry name" value="NAD(P)-bd_dom_sf"/>
</dbReference>
<evidence type="ECO:0000259" key="7">
    <source>
        <dbReference type="Pfam" id="PF00742"/>
    </source>
</evidence>
<dbReference type="FunFam" id="3.40.50.720:FF:000554">
    <property type="entry name" value="Homoserine dehydrogenase"/>
    <property type="match status" value="1"/>
</dbReference>
<dbReference type="InterPro" id="IPR001342">
    <property type="entry name" value="HDH_cat"/>
</dbReference>
<dbReference type="NCBIfam" id="NF004976">
    <property type="entry name" value="PRK06349.1"/>
    <property type="match status" value="1"/>
</dbReference>
<dbReference type="GO" id="GO:0009086">
    <property type="term" value="P:methionine biosynthetic process"/>
    <property type="evidence" value="ECO:0007669"/>
    <property type="project" value="UniProtKB-KW"/>
</dbReference>
<comment type="similarity">
    <text evidence="1">Belongs to the homoserine dehydrogenase family.</text>
</comment>
<dbReference type="UniPathway" id="UPA00051">
    <property type="reaction ID" value="UER00465"/>
</dbReference>
<dbReference type="PANTHER" id="PTHR43331">
    <property type="entry name" value="HOMOSERINE DEHYDROGENASE"/>
    <property type="match status" value="1"/>
</dbReference>
<dbReference type="GO" id="GO:0004412">
    <property type="term" value="F:homoserine dehydrogenase activity"/>
    <property type="evidence" value="ECO:0007669"/>
    <property type="project" value="UniProtKB-EC"/>
</dbReference>
<dbReference type="UniPathway" id="UPA00050">
    <property type="reaction ID" value="UER00063"/>
</dbReference>
<dbReference type="InterPro" id="IPR006096">
    <property type="entry name" value="Glu/Leu/Phe/Val/Trp_DH_C"/>
</dbReference>
<dbReference type="AlphaFoldDB" id="A0A7K4NU49"/>